<dbReference type="Pfam" id="PF14322">
    <property type="entry name" value="SusD-like_3"/>
    <property type="match status" value="1"/>
</dbReference>
<comment type="caution">
    <text evidence="8">The sequence shown here is derived from an EMBL/GenBank/DDBJ whole genome shotgun (WGS) entry which is preliminary data.</text>
</comment>
<proteinExistence type="inferred from homology"/>
<comment type="similarity">
    <text evidence="2">Belongs to the SusD family.</text>
</comment>
<organism evidence="8 9">
    <name type="scientific">Marinoscillum furvescens DSM 4134</name>
    <dbReference type="NCBI Taxonomy" id="1122208"/>
    <lineage>
        <taxon>Bacteria</taxon>
        <taxon>Pseudomonadati</taxon>
        <taxon>Bacteroidota</taxon>
        <taxon>Cytophagia</taxon>
        <taxon>Cytophagales</taxon>
        <taxon>Reichenbachiellaceae</taxon>
        <taxon>Marinoscillum</taxon>
    </lineage>
</organism>
<dbReference type="InterPro" id="IPR012944">
    <property type="entry name" value="SusD_RagB_dom"/>
</dbReference>
<evidence type="ECO:0000259" key="6">
    <source>
        <dbReference type="Pfam" id="PF07980"/>
    </source>
</evidence>
<dbReference type="GO" id="GO:0009279">
    <property type="term" value="C:cell outer membrane"/>
    <property type="evidence" value="ECO:0007669"/>
    <property type="project" value="UniProtKB-SubCell"/>
</dbReference>
<dbReference type="OrthoDB" id="5694214at2"/>
<feature type="domain" description="SusD-like N-terminal" evidence="7">
    <location>
        <begin position="26"/>
        <end position="222"/>
    </location>
</feature>
<sequence length="505" mass="56286">MLKIFKSKIRLITLVVLLMGCAEESFLDQPPRSNLTIDNFFNNDDQLLAAGAAMYHTPWFYYNYHLLACAGDIYAGNASSTGGSFAQFRNWNLNATNDFVHEGYFSLWWVVATANTVLDNLENRLGPDVTEEGVQRVKGEAMAMRAIAYFQLVQLFGDIPILDANMEDYAANTLLPKNPVADVYQFIIQDLSAASEMLPSSRQENGRLSEQVANAFLAKVHLTLGNHNEALTLLDEVISSGQFALLPEYGNLYKEEFDNNSESVFALQWVACQGWGQGNTTQAWTAPFGENITTVGDGWGSYKPSQDLIDAYEEGDGRKYHTIMENGNYYPDLKSEEGGYTYNGTVPHFRKYVSGSPAEGNVCFMSTGNNTYLMRYADVLLMHAEAILGTNGVTTDAAALASFNQVRERAGLEAKTSITKADLLHERRVEFAYEGQYFFDLKRLMDKDRAKSILLAQQRGTIENPYQLASINDSQFILPIPQADVDKNPMLAPDEAPVPYDFGNQ</sequence>
<dbReference type="RefSeq" id="WP_115866844.1">
    <property type="nucleotide sequence ID" value="NZ_QREG01000003.1"/>
</dbReference>
<evidence type="ECO:0000259" key="7">
    <source>
        <dbReference type="Pfam" id="PF14322"/>
    </source>
</evidence>
<evidence type="ECO:0000256" key="5">
    <source>
        <dbReference type="ARBA" id="ARBA00023237"/>
    </source>
</evidence>
<dbReference type="Proteomes" id="UP000256779">
    <property type="component" value="Unassembled WGS sequence"/>
</dbReference>
<dbReference type="Gene3D" id="1.25.40.390">
    <property type="match status" value="1"/>
</dbReference>
<protein>
    <submittedName>
        <fullName evidence="8">Putative outer membrane starch-binding protein</fullName>
    </submittedName>
</protein>
<gene>
    <name evidence="8" type="ORF">C7460_10372</name>
</gene>
<evidence type="ECO:0000256" key="4">
    <source>
        <dbReference type="ARBA" id="ARBA00023136"/>
    </source>
</evidence>
<dbReference type="EMBL" id="QREG01000003">
    <property type="protein sequence ID" value="REE01556.1"/>
    <property type="molecule type" value="Genomic_DNA"/>
</dbReference>
<reference evidence="8 9" key="1">
    <citation type="submission" date="2018-07" db="EMBL/GenBank/DDBJ databases">
        <title>Genomic Encyclopedia of Type Strains, Phase IV (KMG-IV): sequencing the most valuable type-strain genomes for metagenomic binning, comparative biology and taxonomic classification.</title>
        <authorList>
            <person name="Goeker M."/>
        </authorList>
    </citation>
    <scope>NUCLEOTIDE SEQUENCE [LARGE SCALE GENOMIC DNA]</scope>
    <source>
        <strain evidence="8 9">DSM 4134</strain>
    </source>
</reference>
<dbReference type="AlphaFoldDB" id="A0A3D9L8E1"/>
<dbReference type="PROSITE" id="PS51257">
    <property type="entry name" value="PROKAR_LIPOPROTEIN"/>
    <property type="match status" value="1"/>
</dbReference>
<dbReference type="InterPro" id="IPR033985">
    <property type="entry name" value="SusD-like_N"/>
</dbReference>
<feature type="domain" description="RagB/SusD" evidence="6">
    <location>
        <begin position="262"/>
        <end position="491"/>
    </location>
</feature>
<keyword evidence="4" id="KW-0472">Membrane</keyword>
<name>A0A3D9L8E1_MARFU</name>
<dbReference type="Pfam" id="PF07980">
    <property type="entry name" value="SusD_RagB"/>
    <property type="match status" value="1"/>
</dbReference>
<dbReference type="CDD" id="cd08977">
    <property type="entry name" value="SusD"/>
    <property type="match status" value="1"/>
</dbReference>
<evidence type="ECO:0000313" key="8">
    <source>
        <dbReference type="EMBL" id="REE01556.1"/>
    </source>
</evidence>
<evidence type="ECO:0000256" key="2">
    <source>
        <dbReference type="ARBA" id="ARBA00006275"/>
    </source>
</evidence>
<accession>A0A3D9L8E1</accession>
<dbReference type="InterPro" id="IPR011990">
    <property type="entry name" value="TPR-like_helical_dom_sf"/>
</dbReference>
<evidence type="ECO:0000256" key="3">
    <source>
        <dbReference type="ARBA" id="ARBA00022729"/>
    </source>
</evidence>
<dbReference type="SUPFAM" id="SSF48452">
    <property type="entry name" value="TPR-like"/>
    <property type="match status" value="1"/>
</dbReference>
<comment type="subcellular location">
    <subcellularLocation>
        <location evidence="1">Cell outer membrane</location>
    </subcellularLocation>
</comment>
<evidence type="ECO:0000313" key="9">
    <source>
        <dbReference type="Proteomes" id="UP000256779"/>
    </source>
</evidence>
<keyword evidence="9" id="KW-1185">Reference proteome</keyword>
<keyword evidence="3" id="KW-0732">Signal</keyword>
<evidence type="ECO:0000256" key="1">
    <source>
        <dbReference type="ARBA" id="ARBA00004442"/>
    </source>
</evidence>
<keyword evidence="5" id="KW-0998">Cell outer membrane</keyword>